<feature type="non-terminal residue" evidence="2">
    <location>
        <position position="72"/>
    </location>
</feature>
<dbReference type="PANTHER" id="PTHR37610">
    <property type="entry name" value="CCHC-TYPE DOMAIN-CONTAINING PROTEIN"/>
    <property type="match status" value="1"/>
</dbReference>
<evidence type="ECO:0000313" key="2">
    <source>
        <dbReference type="EMBL" id="GAV90877.1"/>
    </source>
</evidence>
<name>A0A1Q3DEH4_CEPFO</name>
<feature type="region of interest" description="Disordered" evidence="1">
    <location>
        <begin position="1"/>
        <end position="26"/>
    </location>
</feature>
<gene>
    <name evidence="2" type="ORF">CFOL_v3_34277</name>
</gene>
<evidence type="ECO:0000313" key="3">
    <source>
        <dbReference type="Proteomes" id="UP000187406"/>
    </source>
</evidence>
<organism evidence="2 3">
    <name type="scientific">Cephalotus follicularis</name>
    <name type="common">Albany pitcher plant</name>
    <dbReference type="NCBI Taxonomy" id="3775"/>
    <lineage>
        <taxon>Eukaryota</taxon>
        <taxon>Viridiplantae</taxon>
        <taxon>Streptophyta</taxon>
        <taxon>Embryophyta</taxon>
        <taxon>Tracheophyta</taxon>
        <taxon>Spermatophyta</taxon>
        <taxon>Magnoliopsida</taxon>
        <taxon>eudicotyledons</taxon>
        <taxon>Gunneridae</taxon>
        <taxon>Pentapetalae</taxon>
        <taxon>rosids</taxon>
        <taxon>fabids</taxon>
        <taxon>Oxalidales</taxon>
        <taxon>Cephalotaceae</taxon>
        <taxon>Cephalotus</taxon>
    </lineage>
</organism>
<reference evidence="3" key="1">
    <citation type="submission" date="2016-04" db="EMBL/GenBank/DDBJ databases">
        <title>Cephalotus genome sequencing.</title>
        <authorList>
            <person name="Fukushima K."/>
            <person name="Hasebe M."/>
            <person name="Fang X."/>
        </authorList>
    </citation>
    <scope>NUCLEOTIDE SEQUENCE [LARGE SCALE GENOMIC DNA]</scope>
    <source>
        <strain evidence="3">cv. St1</strain>
    </source>
</reference>
<dbReference type="AlphaFoldDB" id="A0A1Q3DEH4"/>
<dbReference type="InParanoid" id="A0A1Q3DEH4"/>
<dbReference type="EMBL" id="BDDD01006702">
    <property type="protein sequence ID" value="GAV90877.1"/>
    <property type="molecule type" value="Genomic_DNA"/>
</dbReference>
<sequence>MYISGKDKLGYINGDLPPPSPTDPGFRKWKTEDSTVRGWLINSLDPSLISNFIRFPTAKAIWDSIATTFFDG</sequence>
<accession>A0A1Q3DEH4</accession>
<keyword evidence="3" id="KW-1185">Reference proteome</keyword>
<dbReference type="Proteomes" id="UP000187406">
    <property type="component" value="Unassembled WGS sequence"/>
</dbReference>
<dbReference type="PANTHER" id="PTHR37610:SF38">
    <property type="entry name" value="RETROTRANSPOSON COPIA-LIKE N-TERMINAL DOMAIN-CONTAINING PROTEIN"/>
    <property type="match status" value="1"/>
</dbReference>
<protein>
    <submittedName>
        <fullName evidence="2">UBN2_3 domain-containing protein</fullName>
    </submittedName>
</protein>
<dbReference type="OrthoDB" id="1745136at2759"/>
<evidence type="ECO:0000256" key="1">
    <source>
        <dbReference type="SAM" id="MobiDB-lite"/>
    </source>
</evidence>
<proteinExistence type="predicted"/>
<comment type="caution">
    <text evidence="2">The sequence shown here is derived from an EMBL/GenBank/DDBJ whole genome shotgun (WGS) entry which is preliminary data.</text>
</comment>